<accession>A0A4R0JB19</accession>
<feature type="transmembrane region" description="Helical" evidence="1">
    <location>
        <begin position="63"/>
        <end position="81"/>
    </location>
</feature>
<evidence type="ECO:0000313" key="3">
    <source>
        <dbReference type="Proteomes" id="UP000293342"/>
    </source>
</evidence>
<dbReference type="NCBIfam" id="NF041646">
    <property type="entry name" value="VC0807_fam"/>
    <property type="match status" value="1"/>
</dbReference>
<feature type="transmembrane region" description="Helical" evidence="1">
    <location>
        <begin position="145"/>
        <end position="168"/>
    </location>
</feature>
<keyword evidence="1" id="KW-1133">Transmembrane helix</keyword>
<evidence type="ECO:0000313" key="2">
    <source>
        <dbReference type="EMBL" id="TCC43983.1"/>
    </source>
</evidence>
<evidence type="ECO:0008006" key="4">
    <source>
        <dbReference type="Google" id="ProtNLM"/>
    </source>
</evidence>
<dbReference type="RefSeq" id="WP_131518467.1">
    <property type="nucleotide sequence ID" value="NZ_SJKD01000011.1"/>
</dbReference>
<organism evidence="2 3">
    <name type="scientific">Kribbella capetownensis</name>
    <dbReference type="NCBI Taxonomy" id="1572659"/>
    <lineage>
        <taxon>Bacteria</taxon>
        <taxon>Bacillati</taxon>
        <taxon>Actinomycetota</taxon>
        <taxon>Actinomycetes</taxon>
        <taxon>Propionibacteriales</taxon>
        <taxon>Kribbellaceae</taxon>
        <taxon>Kribbella</taxon>
    </lineage>
</organism>
<keyword evidence="3" id="KW-1185">Reference proteome</keyword>
<gene>
    <name evidence="2" type="ORF">E0H75_37540</name>
</gene>
<dbReference type="AlphaFoldDB" id="A0A4R0JB19"/>
<dbReference type="OrthoDB" id="4544430at2"/>
<keyword evidence="1" id="KW-0812">Transmembrane</keyword>
<evidence type="ECO:0000256" key="1">
    <source>
        <dbReference type="SAM" id="Phobius"/>
    </source>
</evidence>
<feature type="transmembrane region" description="Helical" evidence="1">
    <location>
        <begin position="93"/>
        <end position="114"/>
    </location>
</feature>
<sequence>MEMTMQKKAVLIGLLWDLGLPAAVFYGARALGYDVLPALVAGGVAAVIRVGFVAVVRRRLDGVAALVGGTFAVLVVVSLLTGDPRILLAKESVLSGGAGLLLVGSCLLGKPLVYTLGRKLNTGKAEVLAQWDERWRTEPAFRGHFMKLTAVFGGVLLADAIVRVVLIYSLPVDLMANLSPVLHVAALAVLVGLALWYRSRRQRAMEQANAR</sequence>
<feature type="transmembrane region" description="Helical" evidence="1">
    <location>
        <begin position="35"/>
        <end position="56"/>
    </location>
</feature>
<dbReference type="Proteomes" id="UP000293342">
    <property type="component" value="Unassembled WGS sequence"/>
</dbReference>
<keyword evidence="1" id="KW-0472">Membrane</keyword>
<proteinExistence type="predicted"/>
<feature type="transmembrane region" description="Helical" evidence="1">
    <location>
        <begin position="174"/>
        <end position="197"/>
    </location>
</feature>
<comment type="caution">
    <text evidence="2">The sequence shown here is derived from an EMBL/GenBank/DDBJ whole genome shotgun (WGS) entry which is preliminary data.</text>
</comment>
<name>A0A4R0JB19_9ACTN</name>
<protein>
    <recommendedName>
        <fullName evidence="4">Intracellular septation protein A</fullName>
    </recommendedName>
</protein>
<dbReference type="EMBL" id="SJKD01000011">
    <property type="protein sequence ID" value="TCC43983.1"/>
    <property type="molecule type" value="Genomic_DNA"/>
</dbReference>
<reference evidence="2 3" key="1">
    <citation type="submission" date="2019-02" db="EMBL/GenBank/DDBJ databases">
        <title>Kribbella capetownensis sp. nov. and Kribbella speibonae sp. nov., isolated from soil.</title>
        <authorList>
            <person name="Curtis S.M."/>
            <person name="Norton I."/>
            <person name="Everest G.J."/>
            <person name="Meyers P.R."/>
        </authorList>
    </citation>
    <scope>NUCLEOTIDE SEQUENCE [LARGE SCALE GENOMIC DNA]</scope>
    <source>
        <strain evidence="2 3">YM53</strain>
    </source>
</reference>